<dbReference type="GO" id="GO:0008982">
    <property type="term" value="F:protein-N(PI)-phosphohistidine-sugar phosphotransferase activity"/>
    <property type="evidence" value="ECO:0007669"/>
    <property type="project" value="InterPro"/>
</dbReference>
<dbReference type="Proteomes" id="UP000198362">
    <property type="component" value="Unassembled WGS sequence"/>
</dbReference>
<feature type="transmembrane region" description="Helical" evidence="13">
    <location>
        <begin position="29"/>
        <end position="55"/>
    </location>
</feature>
<keyword evidence="3" id="KW-0813">Transport</keyword>
<keyword evidence="7" id="KW-0808">Transferase</keyword>
<sequence>MTTTEETGYTPAVQGTGFRATVQRFGGNLAAMIMPNIGAFIAWGLITALFIPTGWIPNDDFGQLVNPMIFFLLPILIGYTGGRLVHGQRGAVVGAVATVGVAVGAGAVMGTELENASPMFLGAMIIGPATAWLLKQFDTLVEDRIRPGFEMLVNNFSAGIIGGGMALLGAWAIGPIMRAVTNGAGDAVNWLVDRNLLPLASVLVEPAKVLFLNNAINHGVFGPLGVAEAAETGKSVLFMIESNPGPGLGLLLAFFFFGPRNLRATTPAAMIIQFLGGIHEIYFPYVLMKPRLIIAMIAGGAAGVGTFMITGAGLTATPSPGSIFAYFAVTPRGGYVPMLLGVVIAAGVTFAVAAMLLGFGRLEPKEDPTVADGDAAVVPPDADPQPGTQPEPAREPAVAGAVPEQRTP</sequence>
<dbReference type="GO" id="GO:0009401">
    <property type="term" value="P:phosphoenolpyruvate-dependent sugar phosphotransferase system"/>
    <property type="evidence" value="ECO:0007669"/>
    <property type="project" value="UniProtKB-KW"/>
</dbReference>
<keyword evidence="5" id="KW-0597">Phosphoprotein</keyword>
<evidence type="ECO:0000256" key="6">
    <source>
        <dbReference type="ARBA" id="ARBA00022597"/>
    </source>
</evidence>
<dbReference type="PANTHER" id="PTHR30181">
    <property type="entry name" value="MANNITOL PERMEASE IIC COMPONENT"/>
    <property type="match status" value="1"/>
</dbReference>
<evidence type="ECO:0000256" key="12">
    <source>
        <dbReference type="SAM" id="MobiDB-lite"/>
    </source>
</evidence>
<evidence type="ECO:0000256" key="1">
    <source>
        <dbReference type="ARBA" id="ARBA00002434"/>
    </source>
</evidence>
<keyword evidence="9 13" id="KW-0812">Transmembrane</keyword>
<name>A0A239P7P4_9ACTN</name>
<keyword evidence="8" id="KW-0598">Phosphotransferase system</keyword>
<evidence type="ECO:0000256" key="8">
    <source>
        <dbReference type="ARBA" id="ARBA00022683"/>
    </source>
</evidence>
<accession>A0A239P7P4</accession>
<evidence type="ECO:0000256" key="13">
    <source>
        <dbReference type="SAM" id="Phobius"/>
    </source>
</evidence>
<feature type="compositionally biased region" description="Low complexity" evidence="12">
    <location>
        <begin position="370"/>
        <end position="380"/>
    </location>
</feature>
<feature type="transmembrane region" description="Helical" evidence="13">
    <location>
        <begin position="155"/>
        <end position="176"/>
    </location>
</feature>
<keyword evidence="4" id="KW-1003">Cell membrane</keyword>
<organism evidence="15 16">
    <name type="scientific">Asanoa hainanensis</name>
    <dbReference type="NCBI Taxonomy" id="560556"/>
    <lineage>
        <taxon>Bacteria</taxon>
        <taxon>Bacillati</taxon>
        <taxon>Actinomycetota</taxon>
        <taxon>Actinomycetes</taxon>
        <taxon>Micromonosporales</taxon>
        <taxon>Micromonosporaceae</taxon>
        <taxon>Asanoa</taxon>
    </lineage>
</organism>
<evidence type="ECO:0000256" key="5">
    <source>
        <dbReference type="ARBA" id="ARBA00022553"/>
    </source>
</evidence>
<keyword evidence="16" id="KW-1185">Reference proteome</keyword>
<evidence type="ECO:0000256" key="2">
    <source>
        <dbReference type="ARBA" id="ARBA00004651"/>
    </source>
</evidence>
<evidence type="ECO:0000256" key="7">
    <source>
        <dbReference type="ARBA" id="ARBA00022679"/>
    </source>
</evidence>
<feature type="transmembrane region" description="Helical" evidence="13">
    <location>
        <begin position="61"/>
        <end position="79"/>
    </location>
</feature>
<feature type="domain" description="PTS EIIC type-2" evidence="14">
    <location>
        <begin position="25"/>
        <end position="362"/>
    </location>
</feature>
<dbReference type="GO" id="GO:0005886">
    <property type="term" value="C:plasma membrane"/>
    <property type="evidence" value="ECO:0007669"/>
    <property type="project" value="UniProtKB-SubCell"/>
</dbReference>
<dbReference type="Pfam" id="PF02378">
    <property type="entry name" value="PTS_EIIC"/>
    <property type="match status" value="1"/>
</dbReference>
<dbReference type="PANTHER" id="PTHR30181:SF2">
    <property type="entry name" value="PTS SYSTEM MANNITOL-SPECIFIC EIICBA COMPONENT"/>
    <property type="match status" value="1"/>
</dbReference>
<gene>
    <name evidence="15" type="ORF">SAMN05421812_11473</name>
</gene>
<dbReference type="AlphaFoldDB" id="A0A239P7P4"/>
<comment type="subcellular location">
    <subcellularLocation>
        <location evidence="2">Cell membrane</location>
        <topology evidence="2">Multi-pass membrane protein</topology>
    </subcellularLocation>
</comment>
<feature type="transmembrane region" description="Helical" evidence="13">
    <location>
        <begin position="116"/>
        <end position="134"/>
    </location>
</feature>
<keyword evidence="10 13" id="KW-1133">Transmembrane helix</keyword>
<feature type="transmembrane region" description="Helical" evidence="13">
    <location>
        <begin position="292"/>
        <end position="314"/>
    </location>
</feature>
<proteinExistence type="predicted"/>
<evidence type="ECO:0000256" key="10">
    <source>
        <dbReference type="ARBA" id="ARBA00022989"/>
    </source>
</evidence>
<dbReference type="EMBL" id="FZPH01000014">
    <property type="protein sequence ID" value="SNT62409.1"/>
    <property type="molecule type" value="Genomic_DNA"/>
</dbReference>
<evidence type="ECO:0000256" key="3">
    <source>
        <dbReference type="ARBA" id="ARBA00022448"/>
    </source>
</evidence>
<dbReference type="GO" id="GO:0090563">
    <property type="term" value="F:protein-phosphocysteine-sugar phosphotransferase activity"/>
    <property type="evidence" value="ECO:0007669"/>
    <property type="project" value="TreeGrafter"/>
</dbReference>
<feature type="transmembrane region" description="Helical" evidence="13">
    <location>
        <begin position="91"/>
        <end position="110"/>
    </location>
</feature>
<keyword evidence="11 13" id="KW-0472">Membrane</keyword>
<dbReference type="RefSeq" id="WP_179266427.1">
    <property type="nucleotide sequence ID" value="NZ_FZPH01000014.1"/>
</dbReference>
<evidence type="ECO:0000259" key="14">
    <source>
        <dbReference type="PROSITE" id="PS51104"/>
    </source>
</evidence>
<dbReference type="InterPro" id="IPR013014">
    <property type="entry name" value="PTS_EIIC_2"/>
</dbReference>
<feature type="transmembrane region" description="Helical" evidence="13">
    <location>
        <begin position="264"/>
        <end position="285"/>
    </location>
</feature>
<comment type="function">
    <text evidence="1">The phosphoenolpyruvate-dependent sugar phosphotransferase system (sugar PTS), a major carbohydrate active transport system, catalyzes the phosphorylation of incoming sugar substrates concomitantly with their translocation across the cell membrane. The enzyme II CmtAB PTS system is involved in D-mannitol transport.</text>
</comment>
<evidence type="ECO:0000313" key="16">
    <source>
        <dbReference type="Proteomes" id="UP000198362"/>
    </source>
</evidence>
<evidence type="ECO:0000256" key="4">
    <source>
        <dbReference type="ARBA" id="ARBA00022475"/>
    </source>
</evidence>
<evidence type="ECO:0000256" key="11">
    <source>
        <dbReference type="ARBA" id="ARBA00023136"/>
    </source>
</evidence>
<dbReference type="PROSITE" id="PS51104">
    <property type="entry name" value="PTS_EIIC_TYPE_2"/>
    <property type="match status" value="1"/>
</dbReference>
<evidence type="ECO:0000313" key="15">
    <source>
        <dbReference type="EMBL" id="SNT62409.1"/>
    </source>
</evidence>
<reference evidence="15 16" key="1">
    <citation type="submission" date="2017-06" db="EMBL/GenBank/DDBJ databases">
        <authorList>
            <person name="Kim H.J."/>
            <person name="Triplett B.A."/>
        </authorList>
    </citation>
    <scope>NUCLEOTIDE SEQUENCE [LARGE SCALE GENOMIC DNA]</scope>
    <source>
        <strain evidence="15 16">CGMCC 4.5593</strain>
    </source>
</reference>
<dbReference type="InterPro" id="IPR050893">
    <property type="entry name" value="Sugar_PTS"/>
</dbReference>
<feature type="region of interest" description="Disordered" evidence="12">
    <location>
        <begin position="367"/>
        <end position="408"/>
    </location>
</feature>
<protein>
    <submittedName>
        <fullName evidence="15">PTS system, mannitol-specific IIC component</fullName>
    </submittedName>
</protein>
<keyword evidence="6" id="KW-0762">Sugar transport</keyword>
<evidence type="ECO:0000256" key="9">
    <source>
        <dbReference type="ARBA" id="ARBA00022692"/>
    </source>
</evidence>
<dbReference type="InterPro" id="IPR003352">
    <property type="entry name" value="PTS_EIIC"/>
</dbReference>
<feature type="transmembrane region" description="Helical" evidence="13">
    <location>
        <begin position="334"/>
        <end position="359"/>
    </location>
</feature>